<accession>A0AAD5RX03</accession>
<feature type="compositionally biased region" description="Basic and acidic residues" evidence="6">
    <location>
        <begin position="447"/>
        <end position="461"/>
    </location>
</feature>
<keyword evidence="4" id="KW-0808">Transferase</keyword>
<dbReference type="GO" id="GO:0030170">
    <property type="term" value="F:pyridoxal phosphate binding"/>
    <property type="evidence" value="ECO:0007669"/>
    <property type="project" value="InterPro"/>
</dbReference>
<dbReference type="Proteomes" id="UP001201980">
    <property type="component" value="Unassembled WGS sequence"/>
</dbReference>
<evidence type="ECO:0000256" key="5">
    <source>
        <dbReference type="ARBA" id="ARBA00022898"/>
    </source>
</evidence>
<evidence type="ECO:0000256" key="6">
    <source>
        <dbReference type="SAM" id="MobiDB-lite"/>
    </source>
</evidence>
<feature type="region of interest" description="Disordered" evidence="6">
    <location>
        <begin position="446"/>
        <end position="509"/>
    </location>
</feature>
<dbReference type="GO" id="GO:0009074">
    <property type="term" value="P:aromatic amino acid family catabolic process"/>
    <property type="evidence" value="ECO:0007669"/>
    <property type="project" value="TreeGrafter"/>
</dbReference>
<organism evidence="8 9">
    <name type="scientific">Zalerion maritima</name>
    <dbReference type="NCBI Taxonomy" id="339359"/>
    <lineage>
        <taxon>Eukaryota</taxon>
        <taxon>Fungi</taxon>
        <taxon>Dikarya</taxon>
        <taxon>Ascomycota</taxon>
        <taxon>Pezizomycotina</taxon>
        <taxon>Sordariomycetes</taxon>
        <taxon>Lulworthiomycetidae</taxon>
        <taxon>Lulworthiales</taxon>
        <taxon>Lulworthiaceae</taxon>
        <taxon>Zalerion</taxon>
    </lineage>
</organism>
<feature type="compositionally biased region" description="Acidic residues" evidence="6">
    <location>
        <begin position="462"/>
        <end position="484"/>
    </location>
</feature>
<dbReference type="InterPro" id="IPR015424">
    <property type="entry name" value="PyrdxlP-dep_Trfase"/>
</dbReference>
<keyword evidence="9" id="KW-1185">Reference proteome</keyword>
<dbReference type="InterPro" id="IPR050859">
    <property type="entry name" value="Class-I_PLP-dep_aminotransf"/>
</dbReference>
<evidence type="ECO:0000313" key="9">
    <source>
        <dbReference type="Proteomes" id="UP001201980"/>
    </source>
</evidence>
<protein>
    <recommendedName>
        <fullName evidence="7">Aminotransferase class I/classII large domain-containing protein</fullName>
    </recommendedName>
</protein>
<evidence type="ECO:0000256" key="2">
    <source>
        <dbReference type="ARBA" id="ARBA00007441"/>
    </source>
</evidence>
<dbReference type="PANTHER" id="PTHR42790">
    <property type="entry name" value="AMINOTRANSFERASE"/>
    <property type="match status" value="1"/>
</dbReference>
<keyword evidence="3" id="KW-0032">Aminotransferase</keyword>
<dbReference type="Gene3D" id="3.40.640.10">
    <property type="entry name" value="Type I PLP-dependent aspartate aminotransferase-like (Major domain)"/>
    <property type="match status" value="2"/>
</dbReference>
<proteinExistence type="inferred from homology"/>
<dbReference type="GO" id="GO:0008793">
    <property type="term" value="F:aromatic-amino-acid transaminase activity"/>
    <property type="evidence" value="ECO:0007669"/>
    <property type="project" value="TreeGrafter"/>
</dbReference>
<feature type="region of interest" description="Disordered" evidence="6">
    <location>
        <begin position="364"/>
        <end position="390"/>
    </location>
</feature>
<comment type="cofactor">
    <cofactor evidence="1">
        <name>pyridoxal 5'-phosphate</name>
        <dbReference type="ChEBI" id="CHEBI:597326"/>
    </cofactor>
</comment>
<feature type="domain" description="Aminotransferase class I/classII large" evidence="7">
    <location>
        <begin position="296"/>
        <end position="420"/>
    </location>
</feature>
<dbReference type="CDD" id="cd00609">
    <property type="entry name" value="AAT_like"/>
    <property type="match status" value="1"/>
</dbReference>
<dbReference type="Pfam" id="PF00155">
    <property type="entry name" value="Aminotran_1_2"/>
    <property type="match status" value="1"/>
</dbReference>
<dbReference type="AlphaFoldDB" id="A0AAD5RX03"/>
<dbReference type="EMBL" id="JAKWBI020000044">
    <property type="protein sequence ID" value="KAJ2904803.1"/>
    <property type="molecule type" value="Genomic_DNA"/>
</dbReference>
<dbReference type="GO" id="GO:0006571">
    <property type="term" value="P:tyrosine biosynthetic process"/>
    <property type="evidence" value="ECO:0007669"/>
    <property type="project" value="TreeGrafter"/>
</dbReference>
<evidence type="ECO:0000313" key="8">
    <source>
        <dbReference type="EMBL" id="KAJ2904803.1"/>
    </source>
</evidence>
<dbReference type="GO" id="GO:0047536">
    <property type="term" value="F:2-aminoadipate transaminase activity"/>
    <property type="evidence" value="ECO:0007669"/>
    <property type="project" value="TreeGrafter"/>
</dbReference>
<comment type="similarity">
    <text evidence="2">Belongs to the class-I pyridoxal-phosphate-dependent aminotransferase family.</text>
</comment>
<evidence type="ECO:0000256" key="3">
    <source>
        <dbReference type="ARBA" id="ARBA00022576"/>
    </source>
</evidence>
<dbReference type="InterPro" id="IPR015421">
    <property type="entry name" value="PyrdxlP-dep_Trfase_major"/>
</dbReference>
<feature type="compositionally biased region" description="Low complexity" evidence="6">
    <location>
        <begin position="19"/>
        <end position="52"/>
    </location>
</feature>
<evidence type="ECO:0000256" key="1">
    <source>
        <dbReference type="ARBA" id="ARBA00001933"/>
    </source>
</evidence>
<feature type="region of interest" description="Disordered" evidence="6">
    <location>
        <begin position="16"/>
        <end position="61"/>
    </location>
</feature>
<dbReference type="PANTHER" id="PTHR42790:SF21">
    <property type="entry name" value="AROMATIC_AMINOADIPATE AMINOTRANSFERASE 1"/>
    <property type="match status" value="1"/>
</dbReference>
<evidence type="ECO:0000259" key="7">
    <source>
        <dbReference type="Pfam" id="PF00155"/>
    </source>
</evidence>
<gene>
    <name evidence="8" type="ORF">MKZ38_007159</name>
</gene>
<dbReference type="GO" id="GO:0019878">
    <property type="term" value="P:lysine biosynthetic process via aminoadipic acid"/>
    <property type="evidence" value="ECO:0007669"/>
    <property type="project" value="TreeGrafter"/>
</dbReference>
<dbReference type="SUPFAM" id="SSF53383">
    <property type="entry name" value="PLP-dependent transferases"/>
    <property type="match status" value="1"/>
</dbReference>
<name>A0AAD5RX03_9PEZI</name>
<reference evidence="8" key="1">
    <citation type="submission" date="2022-07" db="EMBL/GenBank/DDBJ databases">
        <title>Draft genome sequence of Zalerion maritima ATCC 34329, a (micro)plastics degrading marine fungus.</title>
        <authorList>
            <person name="Paco A."/>
            <person name="Goncalves M.F.M."/>
            <person name="Rocha-Santos T.A.P."/>
            <person name="Alves A."/>
        </authorList>
    </citation>
    <scope>NUCLEOTIDE SEQUENCE</scope>
    <source>
        <strain evidence="8">ATCC 34329</strain>
    </source>
</reference>
<keyword evidence="5" id="KW-0663">Pyridoxal phosphate</keyword>
<comment type="caution">
    <text evidence="8">The sequence shown here is derived from an EMBL/GenBank/DDBJ whole genome shotgun (WGS) entry which is preliminary data.</text>
</comment>
<sequence>MLLRRGQLPRRALRISRTSLHPRISSPPSLSLRSHSSSPAAQQALALQTSPPWQTSSRCFSTTPVPYKRTHHRELGPPAPEFDPDERATFTEIMTRRRYRGRLVAGTAAGMSSEGFKRPFLENIDKRGEAMSWDGHFSAEAKARHPCTLKAAAKQYLSQEGLISLGGGLPSQEYFPVEQMALFVHKDPFFHHLEGMPFTRTDPKTLGIPGGTYKKGKYKYKYGVGVGDVDGIRTETVQAQVKKRFVEKDQTKNGIEYDLTIASNYAQARGSPQMLRFVTEHAEVVHSPPYRDWGCAMTPGATAALEQSLRLLCDRGDGMITDEFAFSTALETARPIGINVAGVPMDEEGMIPKDLDSRLERWSEEKEGGNKKPKVLYTVPTGHNPTGGTMSKERREAIYKVAQKHDLIIIEDDPYYFLQFHDDFEPKDIIHRRKVELEESEYGDMLETAREGRENPEKFFGDDFDELSNEGDEAAGEELQEANVEDPGANPEPSKAGPTRKTRPQIGSEEWDYFKGKKQKGAIPVAEAVLYATRQAQSRKEATIRCPKSPQDDWVQTRLIPSFLNLDTDGRVIRLDSFSKTLIPGLRLGWITAPEAVVQKFVQHSEVCSQGPAGTSQLIAWKLVDSAGEGWGHDGYIDWVSGLAMQYQVRRNVMLGACELFLGFGADGKWTDKEENRLVRWTVPKGGMFDMVMLTAIKFVNKQLWLTIDHTKHPSQSTEDSILQLENDIFAKCTEMGALLGRGSWFIAQEGGKPSRLCFRATYAAASKDDMATAIHTFSSAVRAAWGLVDAKKSSLDDKESFGREMGGVAGEEEAGMKVLGELDGDGKDGGKEDLALLPEWMAPDGEVKKKGKKDVRKPLTKRQKVFQLKKNFTVY</sequence>
<dbReference type="InterPro" id="IPR004839">
    <property type="entry name" value="Aminotransferase_I/II_large"/>
</dbReference>
<evidence type="ECO:0000256" key="4">
    <source>
        <dbReference type="ARBA" id="ARBA00022679"/>
    </source>
</evidence>